<keyword evidence="2" id="KW-1003">Cell membrane</keyword>
<keyword evidence="4 6" id="KW-0807">Transducer</keyword>
<dbReference type="SMART" id="SM00304">
    <property type="entry name" value="HAMP"/>
    <property type="match status" value="1"/>
</dbReference>
<name>A0ABW4KBV1_9BACI</name>
<feature type="transmembrane region" description="Helical" evidence="7">
    <location>
        <begin position="190"/>
        <end position="216"/>
    </location>
</feature>
<dbReference type="PROSITE" id="PS50885">
    <property type="entry name" value="HAMP"/>
    <property type="match status" value="1"/>
</dbReference>
<dbReference type="Pfam" id="PF00672">
    <property type="entry name" value="HAMP"/>
    <property type="match status" value="1"/>
</dbReference>
<dbReference type="CDD" id="cd11386">
    <property type="entry name" value="MCP_signal"/>
    <property type="match status" value="1"/>
</dbReference>
<dbReference type="SUPFAM" id="SSF58104">
    <property type="entry name" value="Methyl-accepting chemotaxis protein (MCP) signaling domain"/>
    <property type="match status" value="1"/>
</dbReference>
<organism evidence="10 11">
    <name type="scientific">Siminovitchia sediminis</name>
    <dbReference type="NCBI Taxonomy" id="1274353"/>
    <lineage>
        <taxon>Bacteria</taxon>
        <taxon>Bacillati</taxon>
        <taxon>Bacillota</taxon>
        <taxon>Bacilli</taxon>
        <taxon>Bacillales</taxon>
        <taxon>Bacillaceae</taxon>
        <taxon>Siminovitchia</taxon>
    </lineage>
</organism>
<dbReference type="Pfam" id="PF12729">
    <property type="entry name" value="4HB_MCP_1"/>
    <property type="match status" value="1"/>
</dbReference>
<sequence length="535" mass="58343">MKKWFLNLKTSVKLLSTFIFIAAIMAGVSAFAIINMNKINTIGSDMYTQALVPMENMALAKNDLLQLKAAWRDIALTESTADTHVKMEEVKLLRDNIEENISIYVDSYVNEDEAAKQEAQEFFNTFMSDFDTYNTAYDTSVQSVTSDRTKFQQLDEELDGLHNRLTGHLDEIWEVDMAISEEEHQRSQDLFFTTTVIMVIIVTLTIAICIMLGMMLTRAVARPLRNISTVMEKVADGDLTVSADIDTKDEVGLLAQSVNTMVSKLRQTVQNILSAAENLSASSEQVSASMEEITSASTNQANAAQTMNELFGELSEAIRSVAQNTEEAAELANQTVQIAETGEKVVLSSVDGANAVSEQIANLEKDSNKIGEIIEVIDDIADQTNLLALNAAIEAARAGDQGRGFAVVADEVRKLAERSSEATKQITGIIEEMQKNTTLSVKSVAEGRAFTEQSGVAFENIIKMVNDTGNKVTEIAGASEQQASQSEEVLSFIENISAATEEAMASTEETATAAQSLADLAEELNQSVAVFRVNK</sequence>
<evidence type="ECO:0000256" key="4">
    <source>
        <dbReference type="ARBA" id="ARBA00023224"/>
    </source>
</evidence>
<evidence type="ECO:0000259" key="9">
    <source>
        <dbReference type="PROSITE" id="PS50885"/>
    </source>
</evidence>
<dbReference type="PRINTS" id="PR00260">
    <property type="entry name" value="CHEMTRNSDUCR"/>
</dbReference>
<dbReference type="EMBL" id="JBHUEO010000005">
    <property type="protein sequence ID" value="MFD1705674.1"/>
    <property type="molecule type" value="Genomic_DNA"/>
</dbReference>
<dbReference type="RefSeq" id="WP_380772222.1">
    <property type="nucleotide sequence ID" value="NZ_JBHUEO010000005.1"/>
</dbReference>
<evidence type="ECO:0000256" key="2">
    <source>
        <dbReference type="ARBA" id="ARBA00022475"/>
    </source>
</evidence>
<evidence type="ECO:0000313" key="11">
    <source>
        <dbReference type="Proteomes" id="UP001597301"/>
    </source>
</evidence>
<evidence type="ECO:0000256" key="1">
    <source>
        <dbReference type="ARBA" id="ARBA00004236"/>
    </source>
</evidence>
<keyword evidence="7" id="KW-0812">Transmembrane</keyword>
<comment type="similarity">
    <text evidence="5">Belongs to the methyl-accepting chemotaxis (MCP) protein family.</text>
</comment>
<dbReference type="InterPro" id="IPR004090">
    <property type="entry name" value="Chemotax_Me-accpt_rcpt"/>
</dbReference>
<gene>
    <name evidence="10" type="ORF">ACFSCZ_02790</name>
</gene>
<dbReference type="SMART" id="SM00283">
    <property type="entry name" value="MA"/>
    <property type="match status" value="1"/>
</dbReference>
<keyword evidence="7" id="KW-1133">Transmembrane helix</keyword>
<evidence type="ECO:0000259" key="8">
    <source>
        <dbReference type="PROSITE" id="PS50111"/>
    </source>
</evidence>
<dbReference type="InterPro" id="IPR003660">
    <property type="entry name" value="HAMP_dom"/>
</dbReference>
<dbReference type="InterPro" id="IPR024478">
    <property type="entry name" value="HlyB_4HB_MCP"/>
</dbReference>
<reference evidence="11" key="1">
    <citation type="journal article" date="2019" name="Int. J. Syst. Evol. Microbiol.">
        <title>The Global Catalogue of Microorganisms (GCM) 10K type strain sequencing project: providing services to taxonomists for standard genome sequencing and annotation.</title>
        <authorList>
            <consortium name="The Broad Institute Genomics Platform"/>
            <consortium name="The Broad Institute Genome Sequencing Center for Infectious Disease"/>
            <person name="Wu L."/>
            <person name="Ma J."/>
        </authorList>
    </citation>
    <scope>NUCLEOTIDE SEQUENCE [LARGE SCALE GENOMIC DNA]</scope>
    <source>
        <strain evidence="11">CGMCC 1.12295</strain>
    </source>
</reference>
<proteinExistence type="inferred from homology"/>
<keyword evidence="3 7" id="KW-0472">Membrane</keyword>
<dbReference type="Gene3D" id="1.10.287.950">
    <property type="entry name" value="Methyl-accepting chemotaxis protein"/>
    <property type="match status" value="1"/>
</dbReference>
<dbReference type="PANTHER" id="PTHR32089:SF112">
    <property type="entry name" value="LYSOZYME-LIKE PROTEIN-RELATED"/>
    <property type="match status" value="1"/>
</dbReference>
<evidence type="ECO:0000256" key="5">
    <source>
        <dbReference type="ARBA" id="ARBA00029447"/>
    </source>
</evidence>
<evidence type="ECO:0000256" key="3">
    <source>
        <dbReference type="ARBA" id="ARBA00023136"/>
    </source>
</evidence>
<keyword evidence="11" id="KW-1185">Reference proteome</keyword>
<evidence type="ECO:0000256" key="6">
    <source>
        <dbReference type="PROSITE-ProRule" id="PRU00284"/>
    </source>
</evidence>
<comment type="caution">
    <text evidence="10">The sequence shown here is derived from an EMBL/GenBank/DDBJ whole genome shotgun (WGS) entry which is preliminary data.</text>
</comment>
<dbReference type="PANTHER" id="PTHR32089">
    <property type="entry name" value="METHYL-ACCEPTING CHEMOTAXIS PROTEIN MCPB"/>
    <property type="match status" value="1"/>
</dbReference>
<dbReference type="PROSITE" id="PS50111">
    <property type="entry name" value="CHEMOTAXIS_TRANSDUC_2"/>
    <property type="match status" value="1"/>
</dbReference>
<dbReference type="InterPro" id="IPR004089">
    <property type="entry name" value="MCPsignal_dom"/>
</dbReference>
<feature type="domain" description="HAMP" evidence="9">
    <location>
        <begin position="218"/>
        <end position="270"/>
    </location>
</feature>
<comment type="subcellular location">
    <subcellularLocation>
        <location evidence="1">Cell membrane</location>
    </subcellularLocation>
</comment>
<evidence type="ECO:0000256" key="7">
    <source>
        <dbReference type="SAM" id="Phobius"/>
    </source>
</evidence>
<dbReference type="Proteomes" id="UP001597301">
    <property type="component" value="Unassembled WGS sequence"/>
</dbReference>
<feature type="domain" description="Methyl-accepting transducer" evidence="8">
    <location>
        <begin position="275"/>
        <end position="518"/>
    </location>
</feature>
<evidence type="ECO:0000313" key="10">
    <source>
        <dbReference type="EMBL" id="MFD1705674.1"/>
    </source>
</evidence>
<protein>
    <submittedName>
        <fullName evidence="10">Methyl-accepting chemotaxis protein</fullName>
    </submittedName>
</protein>
<dbReference type="Pfam" id="PF00015">
    <property type="entry name" value="MCPsignal"/>
    <property type="match status" value="1"/>
</dbReference>
<accession>A0ABW4KBV1</accession>
<dbReference type="CDD" id="cd06225">
    <property type="entry name" value="HAMP"/>
    <property type="match status" value="1"/>
</dbReference>